<evidence type="ECO:0000313" key="3">
    <source>
        <dbReference type="Proteomes" id="UP000254939"/>
    </source>
</evidence>
<accession>A0A370KN77</accession>
<dbReference type="AlphaFoldDB" id="A0A370KN77"/>
<feature type="non-terminal residue" evidence="2">
    <location>
        <position position="1"/>
    </location>
</feature>
<evidence type="ECO:0000313" key="2">
    <source>
        <dbReference type="EMBL" id="RDJ10306.1"/>
    </source>
</evidence>
<reference evidence="2 3" key="1">
    <citation type="submission" date="2017-03" db="EMBL/GenBank/DDBJ databases">
        <title>Genome analysis of Rhizobial strains effectives or ineffectives for nitrogen fixation isolated from bean seeds.</title>
        <authorList>
            <person name="Peralta H."/>
            <person name="Aguilar-Vera A."/>
            <person name="Mora Y."/>
            <person name="Vargas-Lagunas C."/>
            <person name="Girard L."/>
            <person name="Mora J."/>
        </authorList>
    </citation>
    <scope>NUCLEOTIDE SEQUENCE [LARGE SCALE GENOMIC DNA]</scope>
    <source>
        <strain evidence="2 3">CCGM3</strain>
    </source>
</reference>
<protein>
    <submittedName>
        <fullName evidence="2">Uncharacterized protein</fullName>
    </submittedName>
</protein>
<name>A0A370KN77_9HYPH</name>
<feature type="region of interest" description="Disordered" evidence="1">
    <location>
        <begin position="1"/>
        <end position="24"/>
    </location>
</feature>
<dbReference type="EMBL" id="NAAC01000016">
    <property type="protein sequence ID" value="RDJ10306.1"/>
    <property type="molecule type" value="Genomic_DNA"/>
</dbReference>
<organism evidence="2 3">
    <name type="scientific">Rhizobium grahamii</name>
    <dbReference type="NCBI Taxonomy" id="1120045"/>
    <lineage>
        <taxon>Bacteria</taxon>
        <taxon>Pseudomonadati</taxon>
        <taxon>Pseudomonadota</taxon>
        <taxon>Alphaproteobacteria</taxon>
        <taxon>Hyphomicrobiales</taxon>
        <taxon>Rhizobiaceae</taxon>
        <taxon>Rhizobium/Agrobacterium group</taxon>
        <taxon>Rhizobium</taxon>
    </lineage>
</organism>
<proteinExistence type="predicted"/>
<dbReference type="Proteomes" id="UP000254939">
    <property type="component" value="Unassembled WGS sequence"/>
</dbReference>
<gene>
    <name evidence="2" type="ORF">B5K06_14745</name>
</gene>
<sequence length="77" mass="8558">SGRTAHDNTAQGELSHTRQEPRNRGAFLWPLSVAKADNDGSGVTQTLLARVLRRRAQVNVICAQDEPAERQFRFSTP</sequence>
<evidence type="ECO:0000256" key="1">
    <source>
        <dbReference type="SAM" id="MobiDB-lite"/>
    </source>
</evidence>
<comment type="caution">
    <text evidence="2">The sequence shown here is derived from an EMBL/GenBank/DDBJ whole genome shotgun (WGS) entry which is preliminary data.</text>
</comment>